<keyword evidence="2" id="KW-1133">Transmembrane helix</keyword>
<gene>
    <name evidence="4" type="ORF">N0V87_007405</name>
</gene>
<evidence type="ECO:0008006" key="6">
    <source>
        <dbReference type="Google" id="ProtNLM"/>
    </source>
</evidence>
<accession>A0A9W8WUZ2</accession>
<keyword evidence="3" id="KW-0732">Signal</keyword>
<organism evidence="4 5">
    <name type="scientific">Didymella glomerata</name>
    <dbReference type="NCBI Taxonomy" id="749621"/>
    <lineage>
        <taxon>Eukaryota</taxon>
        <taxon>Fungi</taxon>
        <taxon>Dikarya</taxon>
        <taxon>Ascomycota</taxon>
        <taxon>Pezizomycotina</taxon>
        <taxon>Dothideomycetes</taxon>
        <taxon>Pleosporomycetidae</taxon>
        <taxon>Pleosporales</taxon>
        <taxon>Pleosporineae</taxon>
        <taxon>Didymellaceae</taxon>
        <taxon>Didymella</taxon>
    </lineage>
</organism>
<evidence type="ECO:0000256" key="3">
    <source>
        <dbReference type="SAM" id="SignalP"/>
    </source>
</evidence>
<keyword evidence="2" id="KW-0472">Membrane</keyword>
<feature type="transmembrane region" description="Helical" evidence="2">
    <location>
        <begin position="106"/>
        <end position="128"/>
    </location>
</feature>
<evidence type="ECO:0000313" key="5">
    <source>
        <dbReference type="Proteomes" id="UP001140562"/>
    </source>
</evidence>
<evidence type="ECO:0000313" key="4">
    <source>
        <dbReference type="EMBL" id="KAJ4333744.1"/>
    </source>
</evidence>
<keyword evidence="5" id="KW-1185">Reference proteome</keyword>
<feature type="signal peptide" evidence="3">
    <location>
        <begin position="1"/>
        <end position="19"/>
    </location>
</feature>
<evidence type="ECO:0000256" key="1">
    <source>
        <dbReference type="SAM" id="MobiDB-lite"/>
    </source>
</evidence>
<keyword evidence="2" id="KW-0812">Transmembrane</keyword>
<feature type="region of interest" description="Disordered" evidence="1">
    <location>
        <begin position="70"/>
        <end position="94"/>
    </location>
</feature>
<dbReference type="EMBL" id="JAPEUV010000089">
    <property type="protein sequence ID" value="KAJ4333744.1"/>
    <property type="molecule type" value="Genomic_DNA"/>
</dbReference>
<comment type="caution">
    <text evidence="4">The sequence shown here is derived from an EMBL/GenBank/DDBJ whole genome shotgun (WGS) entry which is preliminary data.</text>
</comment>
<name>A0A9W8WUZ2_9PLEO</name>
<reference evidence="4" key="1">
    <citation type="submission" date="2022-10" db="EMBL/GenBank/DDBJ databases">
        <title>Tapping the CABI collections for fungal endophytes: first genome assemblies for Collariella, Neodidymelliopsis, Ascochyta clinopodiicola, Didymella pomorum, Didymosphaeria variabile, Neocosmospora piperis and Neocucurbitaria cava.</title>
        <authorList>
            <person name="Hill R."/>
        </authorList>
    </citation>
    <scope>NUCLEOTIDE SEQUENCE</scope>
    <source>
        <strain evidence="4">IMI 360193</strain>
    </source>
</reference>
<dbReference type="AlphaFoldDB" id="A0A9W8WUZ2"/>
<feature type="compositionally biased region" description="Basic and acidic residues" evidence="1">
    <location>
        <begin position="75"/>
        <end position="93"/>
    </location>
</feature>
<evidence type="ECO:0000256" key="2">
    <source>
        <dbReference type="SAM" id="Phobius"/>
    </source>
</evidence>
<sequence>MKFSTITLVLLALMGIVVSGGIQVSEELARDALDVTRAFSRAERHGVNVETAAAEFFGELSDLLAAARGASRSGDGYRRPDDNESESNKETAEAAKAINKKADRGLIVTTLGVSAGVLGTGFTFLIFLHSIGRLPAWFYGAEKRD</sequence>
<dbReference type="Proteomes" id="UP001140562">
    <property type="component" value="Unassembled WGS sequence"/>
</dbReference>
<proteinExistence type="predicted"/>
<protein>
    <recommendedName>
        <fullName evidence="6">Transmembrane protein</fullName>
    </recommendedName>
</protein>
<feature type="chain" id="PRO_5040790857" description="Transmembrane protein" evidence="3">
    <location>
        <begin position="20"/>
        <end position="145"/>
    </location>
</feature>